<dbReference type="Proteomes" id="UP000189911">
    <property type="component" value="Chromosome D"/>
</dbReference>
<dbReference type="SMART" id="SM00166">
    <property type="entry name" value="UBX"/>
    <property type="match status" value="1"/>
</dbReference>
<dbReference type="GO" id="GO:0005783">
    <property type="term" value="C:endoplasmic reticulum"/>
    <property type="evidence" value="ECO:0007669"/>
    <property type="project" value="TreeGrafter"/>
</dbReference>
<dbReference type="AlphaFoldDB" id="A0A1G4JG22"/>
<dbReference type="PANTHER" id="PTHR23322">
    <property type="entry name" value="FAS-ASSOCIATED PROTEIN"/>
    <property type="match status" value="1"/>
</dbReference>
<evidence type="ECO:0000313" key="3">
    <source>
        <dbReference type="Proteomes" id="UP000189911"/>
    </source>
</evidence>
<keyword evidence="3" id="KW-1185">Reference proteome</keyword>
<proteinExistence type="predicted"/>
<evidence type="ECO:0000313" key="2">
    <source>
        <dbReference type="EMBL" id="SCU89111.1"/>
    </source>
</evidence>
<accession>A0A1G4JG22</accession>
<protein>
    <submittedName>
        <fullName evidence="2">LANO_0D03950g1_1</fullName>
    </submittedName>
</protein>
<dbReference type="Pfam" id="PF14555">
    <property type="entry name" value="UBA_4"/>
    <property type="match status" value="1"/>
</dbReference>
<dbReference type="SUPFAM" id="SSF54236">
    <property type="entry name" value="Ubiquitin-like"/>
    <property type="match status" value="1"/>
</dbReference>
<dbReference type="InterPro" id="IPR050730">
    <property type="entry name" value="UBX_domain-protein"/>
</dbReference>
<dbReference type="PROSITE" id="PS50033">
    <property type="entry name" value="UBX"/>
    <property type="match status" value="1"/>
</dbReference>
<dbReference type="InterPro" id="IPR029071">
    <property type="entry name" value="Ubiquitin-like_domsf"/>
</dbReference>
<name>A0A1G4JG22_9SACH</name>
<dbReference type="PANTHER" id="PTHR23322:SF1">
    <property type="entry name" value="FAS-ASSOCIATED FACTOR 2"/>
    <property type="match status" value="1"/>
</dbReference>
<dbReference type="Gene3D" id="3.10.20.90">
    <property type="entry name" value="Phosphatidylinositol 3-kinase Catalytic Subunit, Chain A, domain 1"/>
    <property type="match status" value="1"/>
</dbReference>
<gene>
    <name evidence="2" type="ORF">LANO_0D03950G</name>
</gene>
<dbReference type="Gene3D" id="1.10.8.10">
    <property type="entry name" value="DNA helicase RuvA subunit, C-terminal domain"/>
    <property type="match status" value="1"/>
</dbReference>
<dbReference type="OrthoDB" id="1026733at2759"/>
<dbReference type="GO" id="GO:0043130">
    <property type="term" value="F:ubiquitin binding"/>
    <property type="evidence" value="ECO:0007669"/>
    <property type="project" value="TreeGrafter"/>
</dbReference>
<reference evidence="3" key="1">
    <citation type="submission" date="2016-03" db="EMBL/GenBank/DDBJ databases">
        <authorList>
            <person name="Devillers Hugo."/>
        </authorList>
    </citation>
    <scope>NUCLEOTIDE SEQUENCE [LARGE SCALE GENOMIC DNA]</scope>
</reference>
<dbReference type="EMBL" id="LT598448">
    <property type="protein sequence ID" value="SCU89111.1"/>
    <property type="molecule type" value="Genomic_DNA"/>
</dbReference>
<organism evidence="2 3">
    <name type="scientific">Lachancea nothofagi CBS 11611</name>
    <dbReference type="NCBI Taxonomy" id="1266666"/>
    <lineage>
        <taxon>Eukaryota</taxon>
        <taxon>Fungi</taxon>
        <taxon>Dikarya</taxon>
        <taxon>Ascomycota</taxon>
        <taxon>Saccharomycotina</taxon>
        <taxon>Saccharomycetes</taxon>
        <taxon>Saccharomycetales</taxon>
        <taxon>Saccharomycetaceae</taxon>
        <taxon>Lachancea</taxon>
    </lineage>
</organism>
<dbReference type="GO" id="GO:0036503">
    <property type="term" value="P:ERAD pathway"/>
    <property type="evidence" value="ECO:0007669"/>
    <property type="project" value="TreeGrafter"/>
</dbReference>
<sequence>MPVIISDEQEIVLSHEQEDKLNEFQVITNFPDQELSLVVKLLQNHGWQLEPALCRYFDGNWQDNIEPPEVPQRSSTPLNHELISHSPSPFIMSSSALVPKLPLVKRLPLDFKEKFQFAGLDKRPHELDMNPGLLVLLLLPKLLLKLGTGILTIIWSIISFGLKNNQAPEANVCRLPQSPSKNAKPVNEIVDSLLGEKSELASLLDLRPFNELYDECERQFKFMLVICLGDLESEESGTWDQNSSKFVSSIFNDPSTLQLLRERSKDLTIFMHSAQSPEMWALANQLKLKYTPECLLIANVLNSKDSASATTRMSVVGRMKISSLRKFKNSLKMALDRHSAELLVSRTDQEELRIAREIKELQDQAYLESLKQDQVKEQKRQEDEKQTKLLLEAELSRSREVALNRTIQKLRVLECSLSLLNSQQLVDSNAKNATLQIRTSDGRRFIKKFQGDESLMDIYRAVKCFLFLELKTFEENAIMTGIKAKLIELAENSDELCFKDRQWPEGSLAGETSSSLHDIVRKELRNWCNSSEEIELDIDFELVSPYPRFLLPYDKAVHIKDTPQIWPNGSLLVEALQEEEGEDEADEKED</sequence>
<dbReference type="Pfam" id="PF00789">
    <property type="entry name" value="UBX"/>
    <property type="match status" value="1"/>
</dbReference>
<feature type="domain" description="UBX" evidence="1">
    <location>
        <begin position="428"/>
        <end position="463"/>
    </location>
</feature>
<dbReference type="InterPro" id="IPR001012">
    <property type="entry name" value="UBX_dom"/>
</dbReference>
<evidence type="ECO:0000259" key="1">
    <source>
        <dbReference type="PROSITE" id="PS50033"/>
    </source>
</evidence>